<dbReference type="Pfam" id="PF01205">
    <property type="entry name" value="Impact_N"/>
    <property type="match status" value="1"/>
</dbReference>
<accession>A0A1H9BCA3</accession>
<evidence type="ECO:0000313" key="2">
    <source>
        <dbReference type="EMBL" id="SEP86367.1"/>
    </source>
</evidence>
<proteinExistence type="predicted"/>
<reference evidence="2 3" key="1">
    <citation type="submission" date="2016-10" db="EMBL/GenBank/DDBJ databases">
        <authorList>
            <person name="de Groot N.N."/>
        </authorList>
    </citation>
    <scope>NUCLEOTIDE SEQUENCE [LARGE SCALE GENOMIC DNA]</scope>
    <source>
        <strain evidence="2 3">DSM 22007</strain>
    </source>
</reference>
<dbReference type="InterPro" id="IPR036956">
    <property type="entry name" value="Impact_N_sf"/>
</dbReference>
<evidence type="ECO:0000259" key="1">
    <source>
        <dbReference type="Pfam" id="PF01205"/>
    </source>
</evidence>
<dbReference type="SUPFAM" id="SSF54211">
    <property type="entry name" value="Ribosomal protein S5 domain 2-like"/>
    <property type="match status" value="1"/>
</dbReference>
<feature type="domain" description="Impact N-terminal" evidence="1">
    <location>
        <begin position="11"/>
        <end position="80"/>
    </location>
</feature>
<dbReference type="Gene3D" id="3.30.230.30">
    <property type="entry name" value="Impact, N-terminal domain"/>
    <property type="match status" value="1"/>
</dbReference>
<dbReference type="InterPro" id="IPR020568">
    <property type="entry name" value="Ribosomal_Su5_D2-typ_SF"/>
</dbReference>
<protein>
    <submittedName>
        <fullName evidence="2">Uncharacterized protein family UPF0029</fullName>
    </submittedName>
</protein>
<dbReference type="AlphaFoldDB" id="A0A1H9BCA3"/>
<keyword evidence="3" id="KW-1185">Reference proteome</keyword>
<name>A0A1H9BCA3_9RHOB</name>
<sequence>MLQLENVVSDRGSRYAVSGGAVESAAEVEAFLKALLRGKKYAKATHNTWAVVLSDGTQMKGDDGESGAGNVILRMLARGDHRADRCGDPVVRWKTPWRRPVSPCSDLCTGLPEGHGLTQVKDVR</sequence>
<dbReference type="InterPro" id="IPR001498">
    <property type="entry name" value="Impact_N"/>
</dbReference>
<gene>
    <name evidence="2" type="ORF">SAMN04488092_102449</name>
</gene>
<dbReference type="Proteomes" id="UP000198634">
    <property type="component" value="Unassembled WGS sequence"/>
</dbReference>
<dbReference type="STRING" id="657014.SAMN04488092_102449"/>
<organism evidence="2 3">
    <name type="scientific">Thalassovita taeanensis</name>
    <dbReference type="NCBI Taxonomy" id="657014"/>
    <lineage>
        <taxon>Bacteria</taxon>
        <taxon>Pseudomonadati</taxon>
        <taxon>Pseudomonadota</taxon>
        <taxon>Alphaproteobacteria</taxon>
        <taxon>Rhodobacterales</taxon>
        <taxon>Roseobacteraceae</taxon>
        <taxon>Thalassovita</taxon>
    </lineage>
</organism>
<evidence type="ECO:0000313" key="3">
    <source>
        <dbReference type="Proteomes" id="UP000198634"/>
    </source>
</evidence>
<dbReference type="EMBL" id="FOEP01000002">
    <property type="protein sequence ID" value="SEP86367.1"/>
    <property type="molecule type" value="Genomic_DNA"/>
</dbReference>